<dbReference type="OrthoDB" id="4113298at2"/>
<evidence type="ECO:0000259" key="1">
    <source>
        <dbReference type="SMART" id="SM00507"/>
    </source>
</evidence>
<keyword evidence="3" id="KW-1185">Reference proteome</keyword>
<feature type="domain" description="HNH nuclease" evidence="1">
    <location>
        <begin position="17"/>
        <end position="67"/>
    </location>
</feature>
<proteinExistence type="predicted"/>
<dbReference type="InterPro" id="IPR003615">
    <property type="entry name" value="HNH_nuc"/>
</dbReference>
<dbReference type="EMBL" id="CP010849">
    <property type="protein sequence ID" value="AJP04231.1"/>
    <property type="molecule type" value="Genomic_DNA"/>
</dbReference>
<dbReference type="HOGENOM" id="CLU_1110873_0_0_11"/>
<dbReference type="SMART" id="SM00507">
    <property type="entry name" value="HNHc"/>
    <property type="match status" value="1"/>
</dbReference>
<dbReference type="GO" id="GO:0004519">
    <property type="term" value="F:endonuclease activity"/>
    <property type="evidence" value="ECO:0007669"/>
    <property type="project" value="InterPro"/>
</dbReference>
<protein>
    <recommendedName>
        <fullName evidence="1">HNH nuclease domain-containing protein</fullName>
    </recommendedName>
</protein>
<dbReference type="GO" id="GO:0008270">
    <property type="term" value="F:zinc ion binding"/>
    <property type="evidence" value="ECO:0007669"/>
    <property type="project" value="InterPro"/>
</dbReference>
<sequence length="250" mass="28845">MADATVPRGSRTKQATYVWLMSLTANEGLCTYCAVRPSTTLDHEQPVAGNGADVWWNFLPACKPCNDWKRGRSPMEWLIDQKLHREHPRDGFDTRKMPLRMFAGFETRIERVRREIADPDRRDWFRHHFGAARYKNKSDIWGHLELCRKTLARYPHLPWTTPSVDPSESDVCTRRICCGWRHPDSRTVHGVIIGRSEYAAISQAAFESDMSVGDLTATLLLRHLRDRHNTMLNNSHMVPHTSPSIPTQRS</sequence>
<dbReference type="Pfam" id="PF01844">
    <property type="entry name" value="HNH"/>
    <property type="match status" value="1"/>
</dbReference>
<dbReference type="Gene3D" id="1.10.30.50">
    <property type="match status" value="1"/>
</dbReference>
<dbReference type="CDD" id="cd00085">
    <property type="entry name" value="HNHc"/>
    <property type="match status" value="1"/>
</dbReference>
<evidence type="ECO:0000313" key="2">
    <source>
        <dbReference type="EMBL" id="AJP04231.1"/>
    </source>
</evidence>
<dbReference type="Proteomes" id="UP000032234">
    <property type="component" value="Chromosome"/>
</dbReference>
<name>A0A0C5GIC8_9ACTN</name>
<dbReference type="GO" id="GO:0003676">
    <property type="term" value="F:nucleic acid binding"/>
    <property type="evidence" value="ECO:0007669"/>
    <property type="project" value="InterPro"/>
</dbReference>
<reference evidence="2 3" key="1">
    <citation type="submission" date="2015-02" db="EMBL/GenBank/DDBJ databases">
        <title>Genome sequence of thermotolerant Streptomyces cyaneogriseus subsp. Noncyanogenus NMWT1, the producer of nematocidal antibiotics nemadectin.</title>
        <authorList>
            <person name="Wang H."/>
            <person name="Li C."/>
            <person name="Xiang W."/>
            <person name="Wang X."/>
        </authorList>
    </citation>
    <scope>NUCLEOTIDE SEQUENCE [LARGE SCALE GENOMIC DNA]</scope>
    <source>
        <strain evidence="2 3">NMWT 1</strain>
    </source>
</reference>
<dbReference type="InterPro" id="IPR002711">
    <property type="entry name" value="HNH"/>
</dbReference>
<organism evidence="2 3">
    <name type="scientific">Streptomyces cyaneogriseus subsp. noncyanogenus</name>
    <dbReference type="NCBI Taxonomy" id="477245"/>
    <lineage>
        <taxon>Bacteria</taxon>
        <taxon>Bacillati</taxon>
        <taxon>Actinomycetota</taxon>
        <taxon>Actinomycetes</taxon>
        <taxon>Kitasatosporales</taxon>
        <taxon>Streptomycetaceae</taxon>
        <taxon>Streptomyces</taxon>
    </lineage>
</organism>
<dbReference type="KEGG" id="scw:TU94_24945"/>
<dbReference type="RefSeq" id="WP_044384770.1">
    <property type="nucleotide sequence ID" value="NZ_CP010849.1"/>
</dbReference>
<dbReference type="PATRIC" id="fig|477245.3.peg.5263"/>
<evidence type="ECO:0000313" key="3">
    <source>
        <dbReference type="Proteomes" id="UP000032234"/>
    </source>
</evidence>
<dbReference type="AlphaFoldDB" id="A0A0C5GIC8"/>
<gene>
    <name evidence="2" type="ORF">TU94_24945</name>
</gene>
<accession>A0A0C5GIC8</accession>
<dbReference type="STRING" id="477245.TU94_24945"/>